<evidence type="ECO:0000313" key="2">
    <source>
        <dbReference type="Proteomes" id="UP000196708"/>
    </source>
</evidence>
<reference evidence="1 2" key="1">
    <citation type="submission" date="2016-12" db="EMBL/GenBank/DDBJ databases">
        <authorList>
            <person name="Song W.-J."/>
            <person name="Kurnit D.M."/>
        </authorList>
    </citation>
    <scope>NUCLEOTIDE SEQUENCE [LARGE SCALE GENOMIC DNA]</scope>
    <source>
        <strain evidence="1 2">ATCC 43942</strain>
    </source>
</reference>
<sequence>MMGKNEEAQQVGAKHVGEMLTNIVLGLGGEAAATKAVEAIGKVTKTVKGALPVVDNTSLPKYTGGNGSAVVEGEFAGQSSAQGVIGKTAGDAPFKSIDEGLNFTMAPAKHMEDAGRHVPVEILKDAIKSTNGVPDPRGSGATMHKNDKKYNLEVLYDEATNTVYHFEYARKAMGDLPKITK</sequence>
<dbReference type="Proteomes" id="UP000196708">
    <property type="component" value="Chromosome 2"/>
</dbReference>
<dbReference type="EMBL" id="CP018836">
    <property type="protein sequence ID" value="ASA57927.1"/>
    <property type="molecule type" value="Genomic_DNA"/>
</dbReference>
<accession>A0A1Z2SLE3</accession>
<evidence type="ECO:0000313" key="1">
    <source>
        <dbReference type="EMBL" id="ASA57927.1"/>
    </source>
</evidence>
<dbReference type="OrthoDB" id="8962251at2"/>
<organism evidence="1 2">
    <name type="scientific">Vibrio gazogenes</name>
    <dbReference type="NCBI Taxonomy" id="687"/>
    <lineage>
        <taxon>Bacteria</taxon>
        <taxon>Pseudomonadati</taxon>
        <taxon>Pseudomonadota</taxon>
        <taxon>Gammaproteobacteria</taxon>
        <taxon>Vibrionales</taxon>
        <taxon>Vibrionaceae</taxon>
        <taxon>Vibrio</taxon>
    </lineage>
</organism>
<proteinExistence type="predicted"/>
<dbReference type="RefSeq" id="WP_088135022.1">
    <property type="nucleotide sequence ID" value="NZ_CP018836.1"/>
</dbReference>
<dbReference type="KEGG" id="vga:BSQ33_19655"/>
<dbReference type="AlphaFoldDB" id="A0A1Z2SLE3"/>
<gene>
    <name evidence="1" type="ORF">BSQ33_19655</name>
</gene>
<protein>
    <submittedName>
        <fullName evidence="1">Uncharacterized protein</fullName>
    </submittedName>
</protein>
<name>A0A1Z2SLE3_VIBGA</name>